<gene>
    <name evidence="8" type="ORF">NN4_84920</name>
</gene>
<dbReference type="InterPro" id="IPR001148">
    <property type="entry name" value="CA_dom"/>
</dbReference>
<comment type="catalytic activity">
    <reaction evidence="6">
        <text>hydrogencarbonate + H(+) = CO2 + H2O</text>
        <dbReference type="Rhea" id="RHEA:10748"/>
        <dbReference type="ChEBI" id="CHEBI:15377"/>
        <dbReference type="ChEBI" id="CHEBI:15378"/>
        <dbReference type="ChEBI" id="CHEBI:16526"/>
        <dbReference type="ChEBI" id="CHEBI:17544"/>
        <dbReference type="EC" id="4.2.1.1"/>
    </reaction>
</comment>
<dbReference type="GO" id="GO:0008270">
    <property type="term" value="F:zinc ion binding"/>
    <property type="evidence" value="ECO:0007669"/>
    <property type="project" value="InterPro"/>
</dbReference>
<keyword evidence="5" id="KW-0456">Lyase</keyword>
<dbReference type="EMBL" id="BJXA01000125">
    <property type="protein sequence ID" value="GEM43973.1"/>
    <property type="molecule type" value="Genomic_DNA"/>
</dbReference>
<reference evidence="8 9" key="1">
    <citation type="submission" date="2019-07" db="EMBL/GenBank/DDBJ databases">
        <title>Whole genome shotgun sequence of Nocardia ninae NBRC 108245.</title>
        <authorList>
            <person name="Hosoyama A."/>
            <person name="Uohara A."/>
            <person name="Ohji S."/>
            <person name="Ichikawa N."/>
        </authorList>
    </citation>
    <scope>NUCLEOTIDE SEQUENCE [LARGE SCALE GENOMIC DNA]</scope>
    <source>
        <strain evidence="8 9">NBRC 108245</strain>
    </source>
</reference>
<sequence length="272" mass="28927">MLAEPTRFRSVAAASAATALLLAAACGDEPKSRSHVPVSAAAHAASHWDYDAEGPDHWADLDHDYLTCKSGHEQSPIDLPSHTRLDPAEHITLDYGSVPTLRLVDNGHTVQANLQAGNGNRLVVGGVAYELTQFHFHLPSEHTVDGSGTAMELHLVHKSSAGSLAVLGVLLEAADEPSPFDEILSTAPTTVDAETIIETPTDLRALLPADLDQFRYRGSLTTPPCSEGVSWTVLEHPVPVATAGVDRFRALFPHSNRPTQPLNGRPVTLAGG</sequence>
<protein>
    <recommendedName>
        <fullName evidence="2">carbonic anhydrase</fullName>
        <ecNumber evidence="2">4.2.1.1</ecNumber>
    </recommendedName>
</protein>
<dbReference type="PROSITE" id="PS51144">
    <property type="entry name" value="ALPHA_CA_2"/>
    <property type="match status" value="1"/>
</dbReference>
<comment type="caution">
    <text evidence="8">The sequence shown here is derived from an EMBL/GenBank/DDBJ whole genome shotgun (WGS) entry which is preliminary data.</text>
</comment>
<dbReference type="EC" id="4.2.1.1" evidence="2"/>
<dbReference type="AlphaFoldDB" id="A0A511MTQ1"/>
<evidence type="ECO:0000313" key="9">
    <source>
        <dbReference type="Proteomes" id="UP000321424"/>
    </source>
</evidence>
<keyword evidence="3" id="KW-0479">Metal-binding</keyword>
<dbReference type="InterPro" id="IPR041891">
    <property type="entry name" value="Alpha_CA_prokaryot-like"/>
</dbReference>
<comment type="similarity">
    <text evidence="1">Belongs to the alpha-carbonic anhydrase family.</text>
</comment>
<dbReference type="Proteomes" id="UP000321424">
    <property type="component" value="Unassembled WGS sequence"/>
</dbReference>
<accession>A0A511MTQ1</accession>
<evidence type="ECO:0000256" key="6">
    <source>
        <dbReference type="ARBA" id="ARBA00048348"/>
    </source>
</evidence>
<evidence type="ECO:0000256" key="3">
    <source>
        <dbReference type="ARBA" id="ARBA00022723"/>
    </source>
</evidence>
<evidence type="ECO:0000313" key="8">
    <source>
        <dbReference type="EMBL" id="GEM43973.1"/>
    </source>
</evidence>
<evidence type="ECO:0000256" key="5">
    <source>
        <dbReference type="ARBA" id="ARBA00023239"/>
    </source>
</evidence>
<organism evidence="8 9">
    <name type="scientific">Nocardia ninae NBRC 108245</name>
    <dbReference type="NCBI Taxonomy" id="1210091"/>
    <lineage>
        <taxon>Bacteria</taxon>
        <taxon>Bacillati</taxon>
        <taxon>Actinomycetota</taxon>
        <taxon>Actinomycetes</taxon>
        <taxon>Mycobacteriales</taxon>
        <taxon>Nocardiaceae</taxon>
        <taxon>Nocardia</taxon>
    </lineage>
</organism>
<dbReference type="OrthoDB" id="5327615at2"/>
<dbReference type="Gene3D" id="3.10.200.10">
    <property type="entry name" value="Alpha carbonic anhydrase"/>
    <property type="match status" value="1"/>
</dbReference>
<keyword evidence="9" id="KW-1185">Reference proteome</keyword>
<name>A0A511MTQ1_9NOCA</name>
<evidence type="ECO:0000256" key="2">
    <source>
        <dbReference type="ARBA" id="ARBA00012925"/>
    </source>
</evidence>
<dbReference type="SMART" id="SM01057">
    <property type="entry name" value="Carb_anhydrase"/>
    <property type="match status" value="1"/>
</dbReference>
<dbReference type="RefSeq" id="WP_147143490.1">
    <property type="nucleotide sequence ID" value="NZ_BJXA01000125.1"/>
</dbReference>
<proteinExistence type="inferred from homology"/>
<keyword evidence="4" id="KW-0862">Zinc</keyword>
<dbReference type="Pfam" id="PF00194">
    <property type="entry name" value="Carb_anhydrase"/>
    <property type="match status" value="1"/>
</dbReference>
<evidence type="ECO:0000259" key="7">
    <source>
        <dbReference type="PROSITE" id="PS51144"/>
    </source>
</evidence>
<dbReference type="InterPro" id="IPR023561">
    <property type="entry name" value="Carbonic_anhydrase_a-class"/>
</dbReference>
<dbReference type="CDD" id="cd03124">
    <property type="entry name" value="alpha_CA_prokaryotic_like"/>
    <property type="match status" value="1"/>
</dbReference>
<feature type="domain" description="Alpha-carbonic anhydrase" evidence="7">
    <location>
        <begin position="46"/>
        <end position="272"/>
    </location>
</feature>
<dbReference type="PANTHER" id="PTHR18952:SF265">
    <property type="entry name" value="CARBONIC ANHYDRASE"/>
    <property type="match status" value="1"/>
</dbReference>
<evidence type="ECO:0000256" key="4">
    <source>
        <dbReference type="ARBA" id="ARBA00022833"/>
    </source>
</evidence>
<dbReference type="PROSITE" id="PS51257">
    <property type="entry name" value="PROKAR_LIPOPROTEIN"/>
    <property type="match status" value="1"/>
</dbReference>
<evidence type="ECO:0000256" key="1">
    <source>
        <dbReference type="ARBA" id="ARBA00010718"/>
    </source>
</evidence>
<dbReference type="GO" id="GO:0004089">
    <property type="term" value="F:carbonate dehydratase activity"/>
    <property type="evidence" value="ECO:0007669"/>
    <property type="project" value="UniProtKB-EC"/>
</dbReference>
<dbReference type="PANTHER" id="PTHR18952">
    <property type="entry name" value="CARBONIC ANHYDRASE"/>
    <property type="match status" value="1"/>
</dbReference>
<dbReference type="SUPFAM" id="SSF51069">
    <property type="entry name" value="Carbonic anhydrase"/>
    <property type="match status" value="1"/>
</dbReference>
<dbReference type="InterPro" id="IPR036398">
    <property type="entry name" value="CA_dom_sf"/>
</dbReference>